<evidence type="ECO:0000313" key="2">
    <source>
        <dbReference type="EMBL" id="REG08739.1"/>
    </source>
</evidence>
<name>A0A347ZPA7_9CHLR</name>
<organism evidence="2 3">
    <name type="scientific">Pelolinea submarina</name>
    <dbReference type="NCBI Taxonomy" id="913107"/>
    <lineage>
        <taxon>Bacteria</taxon>
        <taxon>Bacillati</taxon>
        <taxon>Chloroflexota</taxon>
        <taxon>Anaerolineae</taxon>
        <taxon>Anaerolineales</taxon>
        <taxon>Anaerolineaceae</taxon>
        <taxon>Pelolinea</taxon>
    </lineage>
</organism>
<reference evidence="2 3" key="1">
    <citation type="submission" date="2018-08" db="EMBL/GenBank/DDBJ databases">
        <title>Genomic Encyclopedia of Type Strains, Phase IV (KMG-IV): sequencing the most valuable type-strain genomes for metagenomic binning, comparative biology and taxonomic classification.</title>
        <authorList>
            <person name="Goeker M."/>
        </authorList>
    </citation>
    <scope>NUCLEOTIDE SEQUENCE [LARGE SCALE GENOMIC DNA]</scope>
    <source>
        <strain evidence="2 3">DSM 23923</strain>
    </source>
</reference>
<proteinExistence type="predicted"/>
<gene>
    <name evidence="2" type="ORF">DFR64_2114</name>
</gene>
<accession>A0A347ZPA7</accession>
<sequence>MDDLQAQLLSEQFNRLKDSIESRFRRIEKELEHHDKLEAEKMNFIRNQLQEIQNDVADHENRIRTIDDAVISGKTTSTIIQAGQAALTLIASAIAAWLGGKK</sequence>
<evidence type="ECO:0000313" key="3">
    <source>
        <dbReference type="Proteomes" id="UP000256388"/>
    </source>
</evidence>
<feature type="coiled-coil region" evidence="1">
    <location>
        <begin position="42"/>
        <end position="69"/>
    </location>
</feature>
<keyword evidence="3" id="KW-1185">Reference proteome</keyword>
<dbReference type="AlphaFoldDB" id="A0A347ZPA7"/>
<keyword evidence="1" id="KW-0175">Coiled coil</keyword>
<comment type="caution">
    <text evidence="2">The sequence shown here is derived from an EMBL/GenBank/DDBJ whole genome shotgun (WGS) entry which is preliminary data.</text>
</comment>
<dbReference type="RefSeq" id="WP_116225386.1">
    <property type="nucleotide sequence ID" value="NZ_AP018437.1"/>
</dbReference>
<protein>
    <submittedName>
        <fullName evidence="2">Uncharacterized protein</fullName>
    </submittedName>
</protein>
<evidence type="ECO:0000256" key="1">
    <source>
        <dbReference type="SAM" id="Coils"/>
    </source>
</evidence>
<dbReference type="EMBL" id="QUMS01000002">
    <property type="protein sequence ID" value="REG08739.1"/>
    <property type="molecule type" value="Genomic_DNA"/>
</dbReference>
<dbReference type="Proteomes" id="UP000256388">
    <property type="component" value="Unassembled WGS sequence"/>
</dbReference>